<dbReference type="InterPro" id="IPR050155">
    <property type="entry name" value="HAD-like_hydrolase_sf"/>
</dbReference>
<proteinExistence type="predicted"/>
<dbReference type="InterPro" id="IPR036412">
    <property type="entry name" value="HAD-like_sf"/>
</dbReference>
<evidence type="ECO:0000313" key="3">
    <source>
        <dbReference type="Proteomes" id="UP000021369"/>
    </source>
</evidence>
<dbReference type="Pfam" id="PF13419">
    <property type="entry name" value="HAD_2"/>
    <property type="match status" value="1"/>
</dbReference>
<dbReference type="InterPro" id="IPR006439">
    <property type="entry name" value="HAD-SF_hydro_IA"/>
</dbReference>
<reference evidence="2 3" key="1">
    <citation type="submission" date="2013-06" db="EMBL/GenBank/DDBJ databases">
        <title>Rumen cellulosomics: divergent fiber-degrading strategies revealed by comparative genome-wide analysis of six Ruminococcal strains.</title>
        <authorList>
            <person name="Dassa B."/>
            <person name="Borovok I."/>
            <person name="Lamed R."/>
            <person name="Flint H."/>
            <person name="Yeoman C.J."/>
            <person name="White B."/>
            <person name="Bayer E.A."/>
        </authorList>
    </citation>
    <scope>NUCLEOTIDE SEQUENCE [LARGE SCALE GENOMIC DNA]</scope>
    <source>
        <strain evidence="2 3">SY3</strain>
    </source>
</reference>
<evidence type="ECO:0000313" key="1">
    <source>
        <dbReference type="EMBL" id="EXM38392.1"/>
    </source>
</evidence>
<dbReference type="PANTHER" id="PTHR43434">
    <property type="entry name" value="PHOSPHOGLYCOLATE PHOSPHATASE"/>
    <property type="match status" value="1"/>
</dbReference>
<dbReference type="InterPro" id="IPR023214">
    <property type="entry name" value="HAD_sf"/>
</dbReference>
<dbReference type="Gene3D" id="1.10.150.240">
    <property type="entry name" value="Putative phosphatase, domain 2"/>
    <property type="match status" value="1"/>
</dbReference>
<dbReference type="AlphaFoldDB" id="A0A011VW89"/>
<dbReference type="PATRIC" id="fig|1341156.4.peg.2148"/>
<organism evidence="2 3">
    <name type="scientific">Ruminococcus albus SY3</name>
    <dbReference type="NCBI Taxonomy" id="1341156"/>
    <lineage>
        <taxon>Bacteria</taxon>
        <taxon>Bacillati</taxon>
        <taxon>Bacillota</taxon>
        <taxon>Clostridia</taxon>
        <taxon>Eubacteriales</taxon>
        <taxon>Oscillospiraceae</taxon>
        <taxon>Ruminococcus</taxon>
    </lineage>
</organism>
<dbReference type="RefSeq" id="WP_037288133.1">
    <property type="nucleotide sequence ID" value="NZ_JEOB01000003.1"/>
</dbReference>
<dbReference type="InterPro" id="IPR041492">
    <property type="entry name" value="HAD_2"/>
</dbReference>
<dbReference type="FunFam" id="3.40.50.1000:FF:000022">
    <property type="entry name" value="Phosphoglycolate phosphatase"/>
    <property type="match status" value="1"/>
</dbReference>
<evidence type="ECO:0000313" key="2">
    <source>
        <dbReference type="EMBL" id="EXM38863.1"/>
    </source>
</evidence>
<dbReference type="OrthoDB" id="9792518at2"/>
<dbReference type="GO" id="GO:0005829">
    <property type="term" value="C:cytosol"/>
    <property type="evidence" value="ECO:0007669"/>
    <property type="project" value="TreeGrafter"/>
</dbReference>
<dbReference type="NCBIfam" id="TIGR01549">
    <property type="entry name" value="HAD-SF-IA-v1"/>
    <property type="match status" value="1"/>
</dbReference>
<name>A0A011VW89_RUMAL</name>
<dbReference type="EMBL" id="JEOB01000004">
    <property type="protein sequence ID" value="EXM38392.1"/>
    <property type="molecule type" value="Genomic_DNA"/>
</dbReference>
<dbReference type="SUPFAM" id="SSF56784">
    <property type="entry name" value="HAD-like"/>
    <property type="match status" value="1"/>
</dbReference>
<accession>A0A011VW89</accession>
<comment type="caution">
    <text evidence="2">The sequence shown here is derived from an EMBL/GenBank/DDBJ whole genome shotgun (WGS) entry which is preliminary data.</text>
</comment>
<protein>
    <submittedName>
        <fullName evidence="2">5'-nucleotidase</fullName>
    </submittedName>
</protein>
<gene>
    <name evidence="2" type="ORF">RASY3_11020</name>
    <name evidence="1" type="ORF">RASY3_19710</name>
</gene>
<dbReference type="Gene3D" id="3.40.50.1000">
    <property type="entry name" value="HAD superfamily/HAD-like"/>
    <property type="match status" value="1"/>
</dbReference>
<dbReference type="GO" id="GO:0004713">
    <property type="term" value="F:protein tyrosine kinase activity"/>
    <property type="evidence" value="ECO:0007669"/>
    <property type="project" value="TreeGrafter"/>
</dbReference>
<dbReference type="Proteomes" id="UP000021369">
    <property type="component" value="Unassembled WGS sequence"/>
</dbReference>
<dbReference type="EMBL" id="JEOB01000003">
    <property type="protein sequence ID" value="EXM38863.1"/>
    <property type="molecule type" value="Genomic_DNA"/>
</dbReference>
<dbReference type="PANTHER" id="PTHR43434:SF20">
    <property type="entry name" value="5'-NUCLEOTIDASE"/>
    <property type="match status" value="1"/>
</dbReference>
<keyword evidence="3" id="KW-1185">Reference proteome</keyword>
<dbReference type="InterPro" id="IPR023198">
    <property type="entry name" value="PGP-like_dom2"/>
</dbReference>
<sequence>MSRYKFLLFDLDGTLMDTAPGIFSVVRYTMEKMGLEEPQNMRRFLGPPLFRSMKEFCGLDDERAWEAVRIYREKYPVDGLFDSEKFEGVEDILKELRNDGFVLGVATSKPEPFARSLLEHFDMAKYFTFIGGSGVDGARDTKREVIEYTLENLGVTDRNSVLMIGDRLHDIVGAKECGLDSVYVLWGYGSREEAEECGADVIVETPADCRSYIISEN</sequence>